<dbReference type="Pfam" id="PF00015">
    <property type="entry name" value="MCPsignal"/>
    <property type="match status" value="1"/>
</dbReference>
<proteinExistence type="inferred from homology"/>
<comment type="caution">
    <text evidence="9">The sequence shown here is derived from an EMBL/GenBank/DDBJ whole genome shotgun (WGS) entry which is preliminary data.</text>
</comment>
<dbReference type="PANTHER" id="PTHR43531:SF11">
    <property type="entry name" value="METHYL-ACCEPTING CHEMOTAXIS PROTEIN 3"/>
    <property type="match status" value="1"/>
</dbReference>
<sequence>MYKSIKNMFKNFSIRRKITTGFLTILVLTFVFMGVSLKGFQNVANKTNDLYEGPYKVNELTWSIRAEFIRVQKYMYQAMSEPDKDKIKSHIDNLNDEMNALDNDLIELKTVFLGDKKLINDFEYYMKNIESDRNEICKLILEEKDEEANEIVMGAYNKDEELARKAIISISENSNEQAEEFVKNANESKQKVMIGSIIMLVVILILSILMSSIIRKVLLDGINHIMNMSKNLSEGHLNTDYSYESKDEMGQMTKDLNNTIETLNSYLSDITVVIKNIANENLDIDTSVDYKGDFIPIKTSLENIINSFNNIFKNIHEVSDLVASSSEQISSTTQTLADGSTEQASAVEELLSSFSEILTRVNNNTENTKVASNLFEKTKKIVDDGNVKMDNLMNSMTNIIKSSKEIAAIIETIEEIASQINLLSLNAAIEAARAGEAGKGFAVVAEEIKVLAQESSRSVKSITGIITESIDTVNDGGKLAKETEKAFEAISKDIDNISELVKDIASASEYQSKSIGEMTIGVDKISEVIQTNSATAQQTAAATQELSVQAQTLEKEISKFRLKSK</sequence>
<dbReference type="SUPFAM" id="SSF58104">
    <property type="entry name" value="Methyl-accepting chemotaxis protein (MCP) signaling domain"/>
    <property type="match status" value="1"/>
</dbReference>
<dbReference type="Pfam" id="PF12729">
    <property type="entry name" value="4HB_MCP_1"/>
    <property type="match status" value="1"/>
</dbReference>
<dbReference type="Gene3D" id="6.10.340.10">
    <property type="match status" value="1"/>
</dbReference>
<feature type="transmembrane region" description="Helical" evidence="5">
    <location>
        <begin position="192"/>
        <end position="214"/>
    </location>
</feature>
<dbReference type="InterPro" id="IPR000727">
    <property type="entry name" value="T_SNARE_dom"/>
</dbReference>
<dbReference type="PROSITE" id="PS50885">
    <property type="entry name" value="HAMP"/>
    <property type="match status" value="1"/>
</dbReference>
<feature type="coiled-coil region" evidence="4">
    <location>
        <begin position="84"/>
        <end position="111"/>
    </location>
</feature>
<dbReference type="Proteomes" id="UP001519921">
    <property type="component" value="Unassembled WGS sequence"/>
</dbReference>
<keyword evidence="5" id="KW-0472">Membrane</keyword>
<keyword evidence="10" id="KW-1185">Reference proteome</keyword>
<evidence type="ECO:0000256" key="1">
    <source>
        <dbReference type="ARBA" id="ARBA00022500"/>
    </source>
</evidence>
<dbReference type="InterPro" id="IPR003660">
    <property type="entry name" value="HAMP_dom"/>
</dbReference>
<dbReference type="PROSITE" id="PS50111">
    <property type="entry name" value="CHEMOTAXIS_TRANSDUC_2"/>
    <property type="match status" value="1"/>
</dbReference>
<feature type="domain" description="T-SNARE coiled-coil homology" evidence="7">
    <location>
        <begin position="477"/>
        <end position="539"/>
    </location>
</feature>
<comment type="similarity">
    <text evidence="2">Belongs to the methyl-accepting chemotaxis (MCP) protein family.</text>
</comment>
<evidence type="ECO:0000256" key="3">
    <source>
        <dbReference type="PROSITE-ProRule" id="PRU00284"/>
    </source>
</evidence>
<dbReference type="SMART" id="SM00283">
    <property type="entry name" value="MA"/>
    <property type="match status" value="1"/>
</dbReference>
<evidence type="ECO:0000256" key="2">
    <source>
        <dbReference type="ARBA" id="ARBA00029447"/>
    </source>
</evidence>
<evidence type="ECO:0000259" key="7">
    <source>
        <dbReference type="PROSITE" id="PS50192"/>
    </source>
</evidence>
<organism evidence="9 10">
    <name type="scientific">Clostridium weizhouense</name>
    <dbReference type="NCBI Taxonomy" id="2859781"/>
    <lineage>
        <taxon>Bacteria</taxon>
        <taxon>Bacillati</taxon>
        <taxon>Bacillota</taxon>
        <taxon>Clostridia</taxon>
        <taxon>Eubacteriales</taxon>
        <taxon>Clostridiaceae</taxon>
        <taxon>Clostridium</taxon>
    </lineage>
</organism>
<keyword evidence="5" id="KW-1133">Transmembrane helix</keyword>
<dbReference type="InterPro" id="IPR024478">
    <property type="entry name" value="HlyB_4HB_MCP"/>
</dbReference>
<dbReference type="PROSITE" id="PS50192">
    <property type="entry name" value="T_SNARE"/>
    <property type="match status" value="1"/>
</dbReference>
<evidence type="ECO:0000256" key="4">
    <source>
        <dbReference type="SAM" id="Coils"/>
    </source>
</evidence>
<evidence type="ECO:0000259" key="8">
    <source>
        <dbReference type="PROSITE" id="PS50885"/>
    </source>
</evidence>
<name>A0ABS7AQW4_9CLOT</name>
<dbReference type="PANTHER" id="PTHR43531">
    <property type="entry name" value="PROTEIN ICFG"/>
    <property type="match status" value="1"/>
</dbReference>
<evidence type="ECO:0000259" key="6">
    <source>
        <dbReference type="PROSITE" id="PS50111"/>
    </source>
</evidence>
<evidence type="ECO:0000313" key="9">
    <source>
        <dbReference type="EMBL" id="MBW6411053.1"/>
    </source>
</evidence>
<evidence type="ECO:0000256" key="5">
    <source>
        <dbReference type="SAM" id="Phobius"/>
    </source>
</evidence>
<dbReference type="InterPro" id="IPR051310">
    <property type="entry name" value="MCP_chemotaxis"/>
</dbReference>
<evidence type="ECO:0000313" key="10">
    <source>
        <dbReference type="Proteomes" id="UP001519921"/>
    </source>
</evidence>
<keyword evidence="4" id="KW-0175">Coiled coil</keyword>
<keyword evidence="3" id="KW-0807">Transducer</keyword>
<protein>
    <submittedName>
        <fullName evidence="9">Methyl-accepting chemotaxis protein</fullName>
    </submittedName>
</protein>
<accession>A0ABS7AQW4</accession>
<dbReference type="Gene3D" id="1.10.287.950">
    <property type="entry name" value="Methyl-accepting chemotaxis protein"/>
    <property type="match status" value="1"/>
</dbReference>
<dbReference type="InterPro" id="IPR004089">
    <property type="entry name" value="MCPsignal_dom"/>
</dbReference>
<gene>
    <name evidence="9" type="ORF">KYD98_13225</name>
</gene>
<dbReference type="RefSeq" id="WP_219780517.1">
    <property type="nucleotide sequence ID" value="NZ_JAHXPT010000011.1"/>
</dbReference>
<keyword evidence="1" id="KW-0145">Chemotaxis</keyword>
<dbReference type="CDD" id="cd06225">
    <property type="entry name" value="HAMP"/>
    <property type="match status" value="1"/>
</dbReference>
<feature type="domain" description="HAMP" evidence="8">
    <location>
        <begin position="216"/>
        <end position="268"/>
    </location>
</feature>
<feature type="domain" description="Methyl-accepting transducer" evidence="6">
    <location>
        <begin position="318"/>
        <end position="547"/>
    </location>
</feature>
<dbReference type="EMBL" id="JAHXPT010000011">
    <property type="protein sequence ID" value="MBW6411053.1"/>
    <property type="molecule type" value="Genomic_DNA"/>
</dbReference>
<keyword evidence="5" id="KW-0812">Transmembrane</keyword>
<reference evidence="9 10" key="1">
    <citation type="submission" date="2021-07" db="EMBL/GenBank/DDBJ databases">
        <title>Clostridium weizhouense sp. nov., an anaerobic bacterium isolated from activated sludge of Petroleum wastewater.</title>
        <authorList>
            <person name="Li Q."/>
        </authorList>
    </citation>
    <scope>NUCLEOTIDE SEQUENCE [LARGE SCALE GENOMIC DNA]</scope>
    <source>
        <strain evidence="9 10">YB-6</strain>
    </source>
</reference>
<dbReference type="Pfam" id="PF00672">
    <property type="entry name" value="HAMP"/>
    <property type="match status" value="1"/>
</dbReference>